<keyword evidence="3" id="KW-1185">Reference proteome</keyword>
<evidence type="ECO:0000313" key="3">
    <source>
        <dbReference type="Proteomes" id="UP000595001"/>
    </source>
</evidence>
<organism evidence="2 3">
    <name type="scientific">Halosimplex litoreum</name>
    <dbReference type="NCBI Taxonomy" id="1198301"/>
    <lineage>
        <taxon>Archaea</taxon>
        <taxon>Methanobacteriati</taxon>
        <taxon>Methanobacteriota</taxon>
        <taxon>Stenosarchaea group</taxon>
        <taxon>Halobacteria</taxon>
        <taxon>Halobacteriales</taxon>
        <taxon>Haloarculaceae</taxon>
        <taxon>Halosimplex</taxon>
    </lineage>
</organism>
<gene>
    <name evidence="2" type="ORF">I7X12_06140</name>
</gene>
<dbReference type="Proteomes" id="UP000595001">
    <property type="component" value="Chromosome"/>
</dbReference>
<dbReference type="GeneID" id="60588055"/>
<sequence>MTDHWYCLDCDRRIDPDDPSRHAAADHRLRGVPAPSRPTPTAIRRVDPGETAIRRADDGETAIQRADDGETAIQRAGSGETAIRPVRAAETRLARRPDD</sequence>
<feature type="compositionally biased region" description="Basic and acidic residues" evidence="1">
    <location>
        <begin position="13"/>
        <end position="29"/>
    </location>
</feature>
<evidence type="ECO:0000313" key="2">
    <source>
        <dbReference type="EMBL" id="QPV64201.1"/>
    </source>
</evidence>
<protein>
    <submittedName>
        <fullName evidence="2">Uncharacterized protein</fullName>
    </submittedName>
</protein>
<dbReference type="RefSeq" id="WP_198062975.1">
    <property type="nucleotide sequence ID" value="NZ_CP065856.1"/>
</dbReference>
<dbReference type="KEGG" id="hlt:I7X12_06140"/>
<dbReference type="EMBL" id="CP065856">
    <property type="protein sequence ID" value="QPV64201.1"/>
    <property type="molecule type" value="Genomic_DNA"/>
</dbReference>
<dbReference type="AlphaFoldDB" id="A0A7T3G0R9"/>
<dbReference type="OrthoDB" id="350696at2157"/>
<proteinExistence type="predicted"/>
<name>A0A7T3G0R9_9EURY</name>
<evidence type="ECO:0000256" key="1">
    <source>
        <dbReference type="SAM" id="MobiDB-lite"/>
    </source>
</evidence>
<reference evidence="2 3" key="1">
    <citation type="submission" date="2020-12" db="EMBL/GenBank/DDBJ databases">
        <title>Halosimplex halophilum sp. nov. and Halosimplex salinum sp. nov., two new members of the genus Halosimplex.</title>
        <authorList>
            <person name="Cui H.L."/>
        </authorList>
    </citation>
    <scope>NUCLEOTIDE SEQUENCE [LARGE SCALE GENOMIC DNA]</scope>
    <source>
        <strain evidence="2 3">YGH94</strain>
    </source>
</reference>
<accession>A0A7T3G0R9</accession>
<feature type="region of interest" description="Disordered" evidence="1">
    <location>
        <begin position="13"/>
        <end position="44"/>
    </location>
</feature>